<evidence type="ECO:0000256" key="10">
    <source>
        <dbReference type="ARBA" id="ARBA00022989"/>
    </source>
</evidence>
<dbReference type="PROSITE" id="PS50222">
    <property type="entry name" value="EF_HAND_2"/>
    <property type="match status" value="1"/>
</dbReference>
<proteinExistence type="predicted"/>
<dbReference type="InterPro" id="IPR003582">
    <property type="entry name" value="ShKT_dom"/>
</dbReference>
<dbReference type="OrthoDB" id="420380at2759"/>
<dbReference type="InterPro" id="IPR011992">
    <property type="entry name" value="EF-hand-dom_pair"/>
</dbReference>
<dbReference type="InterPro" id="IPR006620">
    <property type="entry name" value="Pro_4_hyd_alph"/>
</dbReference>
<comment type="caution">
    <text evidence="18">The sequence shown here is derived from an EMBL/GenBank/DDBJ whole genome shotgun (WGS) entry which is preliminary data.</text>
</comment>
<dbReference type="Pfam" id="PF13640">
    <property type="entry name" value="2OG-FeII_Oxy_3"/>
    <property type="match status" value="2"/>
</dbReference>
<name>A0A3M6V113_POCDA</name>
<dbReference type="InterPro" id="IPR002048">
    <property type="entry name" value="EF_hand_dom"/>
</dbReference>
<evidence type="ECO:0000256" key="6">
    <source>
        <dbReference type="ARBA" id="ARBA00022723"/>
    </source>
</evidence>
<dbReference type="InterPro" id="IPR044862">
    <property type="entry name" value="Pro_4_hyd_alph_FE2OG_OXY"/>
</dbReference>
<dbReference type="GO" id="GO:0005506">
    <property type="term" value="F:iron ion binding"/>
    <property type="evidence" value="ECO:0007669"/>
    <property type="project" value="InterPro"/>
</dbReference>
<keyword evidence="13" id="KW-0472">Membrane</keyword>
<evidence type="ECO:0000256" key="3">
    <source>
        <dbReference type="ARBA" id="ARBA00004308"/>
    </source>
</evidence>
<comment type="caution">
    <text evidence="14">Lacks conserved residue(s) required for the propagation of feature annotation.</text>
</comment>
<evidence type="ECO:0000256" key="1">
    <source>
        <dbReference type="ARBA" id="ARBA00001961"/>
    </source>
</evidence>
<dbReference type="InterPro" id="IPR018247">
    <property type="entry name" value="EF_Hand_1_Ca_BS"/>
</dbReference>
<keyword evidence="8" id="KW-0847">Vitamin C</keyword>
<dbReference type="SUPFAM" id="SSF47473">
    <property type="entry name" value="EF-hand"/>
    <property type="match status" value="1"/>
</dbReference>
<dbReference type="SMART" id="SM00254">
    <property type="entry name" value="ShKT"/>
    <property type="match status" value="3"/>
</dbReference>
<feature type="domain" description="EF-hand" evidence="15">
    <location>
        <begin position="534"/>
        <end position="569"/>
    </location>
</feature>
<evidence type="ECO:0000313" key="19">
    <source>
        <dbReference type="Proteomes" id="UP000275408"/>
    </source>
</evidence>
<dbReference type="PROSITE" id="PS51670">
    <property type="entry name" value="SHKT"/>
    <property type="match status" value="2"/>
</dbReference>
<keyword evidence="5" id="KW-0812">Transmembrane</keyword>
<evidence type="ECO:0000256" key="8">
    <source>
        <dbReference type="ARBA" id="ARBA00022896"/>
    </source>
</evidence>
<dbReference type="GO" id="GO:0004656">
    <property type="term" value="F:procollagen-proline 4-dioxygenase activity"/>
    <property type="evidence" value="ECO:0007669"/>
    <property type="project" value="TreeGrafter"/>
</dbReference>
<evidence type="ECO:0000259" key="16">
    <source>
        <dbReference type="PROSITE" id="PS51471"/>
    </source>
</evidence>
<sequence>MEPSAKYCDKGEMLLRECIKSARYLQRQKTATLETKTRSHRWKTEIPNFLTEEECQHIMQKAKETGLELSEVALPEEQDKFASSCYDDDYRCVRWAKYGECEKNPGYMLKNCQQSCEVCEDGRVLDFDDLDRDEDGLLCDDNEADCSKYAQDGECENFPVWMLLTCRKACGNCGCEDLAANCSSLEKEGKCLHPDHANWMLRNCRRTCKVCLGAVSYDTYRKMDANDLFKFVKTMARKHPRHRSRYSHTAWLHSTTPDPIQNKIIDRFVTILYYLNDVEEGGETAFIVADNSTLNQSILLAKRGQQGDPYNLSNYCQDASLVIAPKRGTAVMWYNHYLDSDSEWLGDRDPYSLHGGCDVRRGHKWIANHWIPAPYENYQHIPITILVMNLTRTSFFMVLFNFFKLPKLEGTTVKNKMFKEPCFEEDQDLTQYSFFDESFDKDGRNSFKLVHLQGKRTGHVQWLELEEGRSYKLITRAMRPLLFEIPHFLTDDECEHVISLAKEAGLSASQVAIKFDEKDLNEVLKQVDRNTTLDKEDYFARDLNVWDRNKDNVVDIEEIRKFAKMYKSLHLKQEEIVQMLESCGLAFDDNTEEKITTNYLSDGNVKKLLSYMSFLRTSSPQHKFRYSDQAWLRQDKTADHILRRLHERIAKLTKLPRKLLQGSESMQVVRYQTSGHYHAHFDSGMDPSVPCCHQNVDLRPPQCRLCRFVTILYYLNDVEQGGETAFPLADNSTITFKELPNPESDEFNLSISCQMANLVIPPKKGTAIMWYNNFIDPDSELLGDLDVNSIHGGCDVIKGEKWIANNWLTAPTKNSRHFKSAYDVGFD</sequence>
<evidence type="ECO:0000256" key="4">
    <source>
        <dbReference type="ARBA" id="ARBA00022656"/>
    </source>
</evidence>
<evidence type="ECO:0000256" key="9">
    <source>
        <dbReference type="ARBA" id="ARBA00022964"/>
    </source>
</evidence>
<dbReference type="GO" id="GO:0090729">
    <property type="term" value="F:toxin activity"/>
    <property type="evidence" value="ECO:0007669"/>
    <property type="project" value="UniProtKB-KW"/>
</dbReference>
<dbReference type="GO" id="GO:0031418">
    <property type="term" value="F:L-ascorbic acid binding"/>
    <property type="evidence" value="ECO:0007669"/>
    <property type="project" value="UniProtKB-KW"/>
</dbReference>
<evidence type="ECO:0000256" key="14">
    <source>
        <dbReference type="PROSITE-ProRule" id="PRU01005"/>
    </source>
</evidence>
<evidence type="ECO:0000259" key="17">
    <source>
        <dbReference type="PROSITE" id="PS51670"/>
    </source>
</evidence>
<evidence type="ECO:0000256" key="7">
    <source>
        <dbReference type="ARBA" id="ARBA00022837"/>
    </source>
</evidence>
<evidence type="ECO:0000259" key="15">
    <source>
        <dbReference type="PROSITE" id="PS50222"/>
    </source>
</evidence>
<dbReference type="Pfam" id="PF01549">
    <property type="entry name" value="ShK"/>
    <property type="match status" value="3"/>
</dbReference>
<dbReference type="SMART" id="SM00702">
    <property type="entry name" value="P4Hc"/>
    <property type="match status" value="2"/>
</dbReference>
<dbReference type="PROSITE" id="PS00018">
    <property type="entry name" value="EF_HAND_1"/>
    <property type="match status" value="1"/>
</dbReference>
<evidence type="ECO:0000313" key="18">
    <source>
        <dbReference type="EMBL" id="RMX59582.1"/>
    </source>
</evidence>
<dbReference type="PROSITE" id="PS51471">
    <property type="entry name" value="FE2OG_OXY"/>
    <property type="match status" value="1"/>
</dbReference>
<feature type="domain" description="ShKT" evidence="17">
    <location>
        <begin position="85"/>
        <end position="119"/>
    </location>
</feature>
<dbReference type="PANTHER" id="PTHR10869:SF246">
    <property type="entry name" value="TRANSMEMBRANE PROLYL 4-HYDROXYLASE"/>
    <property type="match status" value="1"/>
</dbReference>
<evidence type="ECO:0000256" key="5">
    <source>
        <dbReference type="ARBA" id="ARBA00022692"/>
    </source>
</evidence>
<dbReference type="InterPro" id="IPR045054">
    <property type="entry name" value="P4HA-like"/>
</dbReference>
<keyword evidence="10" id="KW-1133">Transmembrane helix</keyword>
<accession>A0A3M6V113</accession>
<keyword evidence="9" id="KW-0223">Dioxygenase</keyword>
<organism evidence="18 19">
    <name type="scientific">Pocillopora damicornis</name>
    <name type="common">Cauliflower coral</name>
    <name type="synonym">Millepora damicornis</name>
    <dbReference type="NCBI Taxonomy" id="46731"/>
    <lineage>
        <taxon>Eukaryota</taxon>
        <taxon>Metazoa</taxon>
        <taxon>Cnidaria</taxon>
        <taxon>Anthozoa</taxon>
        <taxon>Hexacorallia</taxon>
        <taxon>Scleractinia</taxon>
        <taxon>Astrocoeniina</taxon>
        <taxon>Pocilloporidae</taxon>
        <taxon>Pocillopora</taxon>
    </lineage>
</organism>
<dbReference type="FunFam" id="2.60.120.620:FF:000008">
    <property type="entry name" value="transmembrane prolyl 4-hydroxylase"/>
    <property type="match status" value="1"/>
</dbReference>
<dbReference type="AlphaFoldDB" id="A0A3M6V113"/>
<dbReference type="InterPro" id="IPR005123">
    <property type="entry name" value="Oxoglu/Fe-dep_dioxygenase_dom"/>
</dbReference>
<dbReference type="EMBL" id="RCHS01000309">
    <property type="protein sequence ID" value="RMX59582.1"/>
    <property type="molecule type" value="Genomic_DNA"/>
</dbReference>
<dbReference type="GO" id="GO:0005509">
    <property type="term" value="F:calcium ion binding"/>
    <property type="evidence" value="ECO:0007669"/>
    <property type="project" value="InterPro"/>
</dbReference>
<evidence type="ECO:0000256" key="13">
    <source>
        <dbReference type="ARBA" id="ARBA00023136"/>
    </source>
</evidence>
<reference evidence="18 19" key="1">
    <citation type="journal article" date="2018" name="Sci. Rep.">
        <title>Comparative analysis of the Pocillopora damicornis genome highlights role of immune system in coral evolution.</title>
        <authorList>
            <person name="Cunning R."/>
            <person name="Bay R.A."/>
            <person name="Gillette P."/>
            <person name="Baker A.C."/>
            <person name="Traylor-Knowles N."/>
        </authorList>
    </citation>
    <scope>NUCLEOTIDE SEQUENCE [LARGE SCALE GENOMIC DNA]</scope>
    <source>
        <strain evidence="18">RSMAS</strain>
        <tissue evidence="18">Whole animal</tissue>
    </source>
</reference>
<evidence type="ECO:0000256" key="11">
    <source>
        <dbReference type="ARBA" id="ARBA00023002"/>
    </source>
</evidence>
<dbReference type="GO" id="GO:0005783">
    <property type="term" value="C:endoplasmic reticulum"/>
    <property type="evidence" value="ECO:0007669"/>
    <property type="project" value="TreeGrafter"/>
</dbReference>
<dbReference type="Gene3D" id="2.60.120.620">
    <property type="entry name" value="q2cbj1_9rhob like domain"/>
    <property type="match status" value="2"/>
</dbReference>
<keyword evidence="14" id="KW-1015">Disulfide bond</keyword>
<gene>
    <name evidence="18" type="ORF">pdam_00003641</name>
</gene>
<feature type="disulfide bond" evidence="14">
    <location>
        <begin position="85"/>
        <end position="119"/>
    </location>
</feature>
<keyword evidence="6" id="KW-0479">Metal-binding</keyword>
<keyword evidence="4" id="KW-0800">Toxin</keyword>
<keyword evidence="11" id="KW-0560">Oxidoreductase</keyword>
<evidence type="ECO:0000256" key="2">
    <source>
        <dbReference type="ARBA" id="ARBA00004167"/>
    </source>
</evidence>
<dbReference type="PANTHER" id="PTHR10869">
    <property type="entry name" value="PROLYL 4-HYDROXYLASE ALPHA SUBUNIT"/>
    <property type="match status" value="1"/>
</dbReference>
<dbReference type="Proteomes" id="UP000275408">
    <property type="component" value="Unassembled WGS sequence"/>
</dbReference>
<keyword evidence="12" id="KW-0408">Iron</keyword>
<evidence type="ECO:0000256" key="12">
    <source>
        <dbReference type="ARBA" id="ARBA00023004"/>
    </source>
</evidence>
<comment type="cofactor">
    <cofactor evidence="1">
        <name>L-ascorbate</name>
        <dbReference type="ChEBI" id="CHEBI:38290"/>
    </cofactor>
</comment>
<evidence type="ECO:0008006" key="20">
    <source>
        <dbReference type="Google" id="ProtNLM"/>
    </source>
</evidence>
<keyword evidence="7" id="KW-0106">Calcium</keyword>
<comment type="subcellular location">
    <subcellularLocation>
        <location evidence="3">Endomembrane system</location>
    </subcellularLocation>
    <subcellularLocation>
        <location evidence="2">Membrane</location>
        <topology evidence="2">Single-pass membrane protein</topology>
    </subcellularLocation>
</comment>
<dbReference type="GO" id="GO:0016020">
    <property type="term" value="C:membrane"/>
    <property type="evidence" value="ECO:0007669"/>
    <property type="project" value="UniProtKB-SubCell"/>
</dbReference>
<feature type="domain" description="Fe2OG dioxygenase" evidence="16">
    <location>
        <begin position="662"/>
        <end position="810"/>
    </location>
</feature>
<protein>
    <recommendedName>
        <fullName evidence="20">Procollagen-proline 4-dioxygenase</fullName>
    </recommendedName>
</protein>
<keyword evidence="19" id="KW-1185">Reference proteome</keyword>
<feature type="domain" description="ShKT" evidence="17">
    <location>
        <begin position="173"/>
        <end position="211"/>
    </location>
</feature>